<evidence type="ECO:0000256" key="3">
    <source>
        <dbReference type="ARBA" id="ARBA00022729"/>
    </source>
</evidence>
<dbReference type="FunFam" id="2.10.25.10:FF:000038">
    <property type="entry name" value="Fibrillin 2"/>
    <property type="match status" value="1"/>
</dbReference>
<comment type="similarity">
    <text evidence="1">Belongs to the EGF domain peptide family.</text>
</comment>
<reference evidence="11" key="1">
    <citation type="submission" date="2025-08" db="UniProtKB">
        <authorList>
            <consortium name="RefSeq"/>
        </authorList>
    </citation>
    <scope>IDENTIFICATION</scope>
    <source>
        <tissue evidence="11">Tentacle</tissue>
    </source>
</reference>
<organism evidence="10 11">
    <name type="scientific">Actinia tenebrosa</name>
    <name type="common">Australian red waratah sea anemone</name>
    <dbReference type="NCBI Taxonomy" id="6105"/>
    <lineage>
        <taxon>Eukaryota</taxon>
        <taxon>Metazoa</taxon>
        <taxon>Cnidaria</taxon>
        <taxon>Anthozoa</taxon>
        <taxon>Hexacorallia</taxon>
        <taxon>Actiniaria</taxon>
        <taxon>Actiniidae</taxon>
        <taxon>Actinia</taxon>
    </lineage>
</organism>
<dbReference type="InterPro" id="IPR018097">
    <property type="entry name" value="EGF_Ca-bd_CS"/>
</dbReference>
<dbReference type="SMART" id="SM00179">
    <property type="entry name" value="EGF_CA"/>
    <property type="match status" value="1"/>
</dbReference>
<keyword evidence="2 6" id="KW-0245">EGF-like domain</keyword>
<dbReference type="SUPFAM" id="SSF49785">
    <property type="entry name" value="Galactose-binding domain-like"/>
    <property type="match status" value="1"/>
</dbReference>
<dbReference type="OrthoDB" id="5949043at2759"/>
<dbReference type="PROSITE" id="PS50026">
    <property type="entry name" value="EGF_3"/>
    <property type="match status" value="1"/>
</dbReference>
<dbReference type="Gene3D" id="2.60.120.260">
    <property type="entry name" value="Galactose-binding domain-like"/>
    <property type="match status" value="1"/>
</dbReference>
<gene>
    <name evidence="11" type="primary">LOC116295413</name>
</gene>
<dbReference type="InParanoid" id="A0A6P8HUM1"/>
<dbReference type="InterPro" id="IPR001881">
    <property type="entry name" value="EGF-like_Ca-bd_dom"/>
</dbReference>
<dbReference type="KEGG" id="aten:116295413"/>
<dbReference type="InterPro" id="IPR008979">
    <property type="entry name" value="Galactose-bd-like_sf"/>
</dbReference>
<evidence type="ECO:0000256" key="7">
    <source>
        <dbReference type="SAM" id="MobiDB-lite"/>
    </source>
</evidence>
<evidence type="ECO:0000259" key="9">
    <source>
        <dbReference type="PROSITE" id="PS50026"/>
    </source>
</evidence>
<name>A0A6P8HUM1_ACTTE</name>
<comment type="caution">
    <text evidence="6">Lacks conserved residue(s) required for the propagation of feature annotation.</text>
</comment>
<evidence type="ECO:0000256" key="6">
    <source>
        <dbReference type="PROSITE-ProRule" id="PRU00076"/>
    </source>
</evidence>
<evidence type="ECO:0000313" key="10">
    <source>
        <dbReference type="Proteomes" id="UP000515163"/>
    </source>
</evidence>
<evidence type="ECO:0000256" key="2">
    <source>
        <dbReference type="ARBA" id="ARBA00022536"/>
    </source>
</evidence>
<evidence type="ECO:0000313" key="11">
    <source>
        <dbReference type="RefSeq" id="XP_031559071.1"/>
    </source>
</evidence>
<dbReference type="InterPro" id="IPR000742">
    <property type="entry name" value="EGF"/>
</dbReference>
<proteinExistence type="inferred from homology"/>
<dbReference type="Pfam" id="PF00024">
    <property type="entry name" value="PAN_1"/>
    <property type="match status" value="1"/>
</dbReference>
<dbReference type="Pfam" id="PF07645">
    <property type="entry name" value="EGF_CA"/>
    <property type="match status" value="1"/>
</dbReference>
<dbReference type="CDD" id="cd00057">
    <property type="entry name" value="FA58C"/>
    <property type="match status" value="1"/>
</dbReference>
<evidence type="ECO:0000256" key="1">
    <source>
        <dbReference type="ARBA" id="ARBA00006373"/>
    </source>
</evidence>
<feature type="disulfide bond" evidence="6">
    <location>
        <begin position="186"/>
        <end position="203"/>
    </location>
</feature>
<dbReference type="PANTHER" id="PTHR24543">
    <property type="entry name" value="MULTICOPPER OXIDASE-RELATED"/>
    <property type="match status" value="1"/>
</dbReference>
<dbReference type="Gene3D" id="2.10.25.10">
    <property type="entry name" value="Laminin"/>
    <property type="match status" value="2"/>
</dbReference>
<dbReference type="InterPro" id="IPR003609">
    <property type="entry name" value="Pan_app"/>
</dbReference>
<dbReference type="PROSITE" id="PS01187">
    <property type="entry name" value="EGF_CA"/>
    <property type="match status" value="1"/>
</dbReference>
<dbReference type="SUPFAM" id="SSF57196">
    <property type="entry name" value="EGF/Laminin"/>
    <property type="match status" value="1"/>
</dbReference>
<evidence type="ECO:0000259" key="8">
    <source>
        <dbReference type="PROSITE" id="PS50022"/>
    </source>
</evidence>
<dbReference type="InterPro" id="IPR049883">
    <property type="entry name" value="NOTCH1_EGF-like"/>
</dbReference>
<accession>A0A6P8HUM1</accession>
<dbReference type="Proteomes" id="UP000515163">
    <property type="component" value="Unplaced"/>
</dbReference>
<dbReference type="FunFam" id="2.60.120.260:FF:000016">
    <property type="entry name" value="Contactin-associated protein-like 4 isoform 1"/>
    <property type="match status" value="1"/>
</dbReference>
<dbReference type="GO" id="GO:0005509">
    <property type="term" value="F:calcium ion binding"/>
    <property type="evidence" value="ECO:0007669"/>
    <property type="project" value="InterPro"/>
</dbReference>
<dbReference type="PROSITE" id="PS50022">
    <property type="entry name" value="FA58C_3"/>
    <property type="match status" value="1"/>
</dbReference>
<evidence type="ECO:0000256" key="4">
    <source>
        <dbReference type="ARBA" id="ARBA00022737"/>
    </source>
</evidence>
<dbReference type="AlphaFoldDB" id="A0A6P8HUM1"/>
<keyword evidence="3" id="KW-0732">Signal</keyword>
<protein>
    <submittedName>
        <fullName evidence="11">Uncharacterized protein LOC116295413</fullName>
    </submittedName>
</protein>
<dbReference type="InterPro" id="IPR000421">
    <property type="entry name" value="FA58C"/>
</dbReference>
<dbReference type="GeneID" id="116295413"/>
<dbReference type="Pfam" id="PF00754">
    <property type="entry name" value="F5_F8_type_C"/>
    <property type="match status" value="1"/>
</dbReference>
<evidence type="ECO:0000256" key="5">
    <source>
        <dbReference type="ARBA" id="ARBA00023157"/>
    </source>
</evidence>
<dbReference type="CDD" id="cd00054">
    <property type="entry name" value="EGF_CA"/>
    <property type="match status" value="2"/>
</dbReference>
<dbReference type="RefSeq" id="XP_031559071.1">
    <property type="nucleotide sequence ID" value="XM_031703211.1"/>
</dbReference>
<feature type="domain" description="F5/8 type C" evidence="8">
    <location>
        <begin position="248"/>
        <end position="396"/>
    </location>
</feature>
<keyword evidence="10" id="KW-1185">Reference proteome</keyword>
<dbReference type="SMART" id="SM00231">
    <property type="entry name" value="FA58C"/>
    <property type="match status" value="1"/>
</dbReference>
<keyword evidence="4" id="KW-0677">Repeat</keyword>
<feature type="domain" description="EGF-like" evidence="9">
    <location>
        <begin position="177"/>
        <end position="216"/>
    </location>
</feature>
<feature type="region of interest" description="Disordered" evidence="7">
    <location>
        <begin position="265"/>
        <end position="284"/>
    </location>
</feature>
<keyword evidence="5 6" id="KW-1015">Disulfide bond</keyword>
<sequence>MVRSSIYRVHLLVHMIKVSLCLPKKFRALTKLTHSPEDILADHCQLSPRKMVKEFVFFFRVLCVAVTFRSTSSEVLQVAVANKSLHRTPEFGFAYFVFQPNSKLEIEYPSQFHAPNYKPCALACARNMTCLSFNFGKKPLFLYQGQAQYLCELLPTDKYNSSSKYQSQNSDFDHYSIRSNCSKSPCLHNFTCIANYTEDTYECSCPRPAFEGKHCNDVDECTTGQHNCGPNATCTNIVGSYNCEITSCTYEKALGMESREIPDSSITASSSWGGGDSGNQARLNNNPAHWAPSSSRVGEWLQVDFGRLTLVTKVVTQGRPYSPEMYMTSYLLSYRRENENWTSYVHTSFGGTLPGNINYYGTVTNTLDPKITTRYIRIHPQTWHQDITIRVEFYGCYLS</sequence>